<dbReference type="InterPro" id="IPR057601">
    <property type="entry name" value="Oar-like_b-barrel"/>
</dbReference>
<sequence length="998" mass="109830">MSRMNTRTRIVMGASALAMAALLATAGAANAQATNSTLRGVVTEGATPEPGGTITATDVATGFVSRARISDQGAYVMTGLRPGTYRIEVTSADGSTASDTVTLATGQVGTLNLDVAPATVASSSDASAVGDIVVTGRRIFEVRTSEVATGVSQQQINNLPQINRNFLNFAALAPGVRVTEGDSERTISAGGQSAQAINVFVDGQNQKSTIIDGGVAGQDDSRGNPFPQAGVQEFRVITQNFKAEYEQAGSAIITAVTRSGGNEFHGEIFGTYQNQDWIGQDVFAQRRGDDKPELSKKQYGFALGGPIIQDRLNFFVTYERKDEERANSVFLNNPAYTTQFASELGTYAAPFEEDLLFGKLSWQISDRQKFEISGTYRSENDIRSFGGQTAYSRAEQTNTDVRSINARHTYTGDRFLNEASYDYFSYTYNPTALNFSDYGRTYAIFRDNSATTPGFQFDINNRVDTIFSDGGRSDNQYVEQESHTFKDELTIPDLQWMGIHTLKMGVKYSMQNYFVNKQFGRNPQFTYDIAGTSGLGGTNIPVAVQLGAFVPPADVDNNVLGLYFQDDWQITDKLELNLGIRWDYEDNAVNNDWVTPANIRDTLAKIQALPGYDFPSYFNPNDYISDGDRDAFTGAFQPRFGFSYDWFGDERTVVFGGAGRYYDRLGFNFAFDERFKPTQFNKQIFFSQTGGVVSGVNTVAWNPSYLTAAGLDPLLAATPGAGEIFLVNNNAEPPRTDQFNFGVRQKVGIFQTALTLAYSKTVNLSAWYIANAGSATGDRFSGPTPTSVGHPEFNNLIFFQNQDKEAEFKALYLTIDKPFDRESNWGVNIAYTLSKATQNGSRDSGLTGFDFDYNTPGLSPEYPSNTDERHRIVASGTLGLPMDFRLSGIVTLGSGLPYNVFDCPNATNPNICWNGGRPDKRAFLPGLNFAFRQVDLRLSKSFKTFEGQNVEFMLDAINIFDFHNYSSFDGGYNSSTYGLPNAQFLPTRSFQVGLRYTF</sequence>
<dbReference type="Pfam" id="PF13620">
    <property type="entry name" value="CarboxypepD_reg"/>
    <property type="match status" value="1"/>
</dbReference>
<dbReference type="EMBL" id="CP062222">
    <property type="protein sequence ID" value="QTC89663.1"/>
    <property type="molecule type" value="Genomic_DNA"/>
</dbReference>
<name>A0A975GUN8_9CAUL</name>
<evidence type="ECO:0000256" key="8">
    <source>
        <dbReference type="SAM" id="SignalP"/>
    </source>
</evidence>
<accession>A0A975GUN8</accession>
<dbReference type="InterPro" id="IPR039426">
    <property type="entry name" value="TonB-dep_rcpt-like"/>
</dbReference>
<evidence type="ECO:0000256" key="4">
    <source>
        <dbReference type="ARBA" id="ARBA00022692"/>
    </source>
</evidence>
<evidence type="ECO:0000256" key="2">
    <source>
        <dbReference type="ARBA" id="ARBA00022448"/>
    </source>
</evidence>
<keyword evidence="4 7" id="KW-0812">Transmembrane</keyword>
<keyword evidence="2 7" id="KW-0813">Transport</keyword>
<feature type="domain" description="TonB-dependent transporter Oar-like beta-barrel" evidence="9">
    <location>
        <begin position="349"/>
        <end position="920"/>
    </location>
</feature>
<organism evidence="10 11">
    <name type="scientific">Brevundimonas goettingensis</name>
    <dbReference type="NCBI Taxonomy" id="2774190"/>
    <lineage>
        <taxon>Bacteria</taxon>
        <taxon>Pseudomonadati</taxon>
        <taxon>Pseudomonadota</taxon>
        <taxon>Alphaproteobacteria</taxon>
        <taxon>Caulobacterales</taxon>
        <taxon>Caulobacteraceae</taxon>
        <taxon>Brevundimonas</taxon>
    </lineage>
</organism>
<dbReference type="GO" id="GO:0015344">
    <property type="term" value="F:siderophore uptake transmembrane transporter activity"/>
    <property type="evidence" value="ECO:0007669"/>
    <property type="project" value="TreeGrafter"/>
</dbReference>
<feature type="signal peptide" evidence="8">
    <location>
        <begin position="1"/>
        <end position="31"/>
    </location>
</feature>
<evidence type="ECO:0000313" key="10">
    <source>
        <dbReference type="EMBL" id="QTC89663.1"/>
    </source>
</evidence>
<evidence type="ECO:0000256" key="6">
    <source>
        <dbReference type="ARBA" id="ARBA00023237"/>
    </source>
</evidence>
<dbReference type="GO" id="GO:0044718">
    <property type="term" value="P:siderophore transmembrane transport"/>
    <property type="evidence" value="ECO:0007669"/>
    <property type="project" value="TreeGrafter"/>
</dbReference>
<gene>
    <name evidence="10" type="ORF">IFJ75_10055</name>
</gene>
<evidence type="ECO:0000256" key="7">
    <source>
        <dbReference type="PROSITE-ProRule" id="PRU01360"/>
    </source>
</evidence>
<dbReference type="GO" id="GO:0030246">
    <property type="term" value="F:carbohydrate binding"/>
    <property type="evidence" value="ECO:0007669"/>
    <property type="project" value="InterPro"/>
</dbReference>
<reference evidence="10" key="1">
    <citation type="submission" date="2020-09" db="EMBL/GenBank/DDBJ databases">
        <title>Brevundimonas sp. LVF2 isolated from a puddle in Goettingen, Germany.</title>
        <authorList>
            <person name="Friedrich I."/>
            <person name="Klassen A."/>
            <person name="Hannes N."/>
            <person name="Schneider D."/>
            <person name="Hertel R."/>
            <person name="Daniel R."/>
        </authorList>
    </citation>
    <scope>NUCLEOTIDE SEQUENCE</scope>
    <source>
        <strain evidence="10">LVF2</strain>
    </source>
</reference>
<dbReference type="PROSITE" id="PS52016">
    <property type="entry name" value="TONB_DEPENDENT_REC_3"/>
    <property type="match status" value="1"/>
</dbReference>
<dbReference type="GO" id="GO:0009279">
    <property type="term" value="C:cell outer membrane"/>
    <property type="evidence" value="ECO:0007669"/>
    <property type="project" value="UniProtKB-SubCell"/>
</dbReference>
<dbReference type="KEGG" id="bgoe:IFJ75_10055"/>
<evidence type="ECO:0000259" key="9">
    <source>
        <dbReference type="Pfam" id="PF25183"/>
    </source>
</evidence>
<dbReference type="Gene3D" id="2.60.40.1120">
    <property type="entry name" value="Carboxypeptidase-like, regulatory domain"/>
    <property type="match status" value="1"/>
</dbReference>
<keyword evidence="3 7" id="KW-1134">Transmembrane beta strand</keyword>
<dbReference type="SUPFAM" id="SSF56935">
    <property type="entry name" value="Porins"/>
    <property type="match status" value="1"/>
</dbReference>
<keyword evidence="5 7" id="KW-0472">Membrane</keyword>
<comment type="subcellular location">
    <subcellularLocation>
        <location evidence="1 7">Cell outer membrane</location>
        <topology evidence="1 7">Multi-pass membrane protein</topology>
    </subcellularLocation>
</comment>
<keyword evidence="10" id="KW-0675">Receptor</keyword>
<evidence type="ECO:0000256" key="5">
    <source>
        <dbReference type="ARBA" id="ARBA00023136"/>
    </source>
</evidence>
<comment type="similarity">
    <text evidence="7">Belongs to the TonB-dependent receptor family.</text>
</comment>
<dbReference type="SUPFAM" id="SSF49452">
    <property type="entry name" value="Starch-binding domain-like"/>
    <property type="match status" value="1"/>
</dbReference>
<dbReference type="Pfam" id="PF25183">
    <property type="entry name" value="OMP_b-brl_4"/>
    <property type="match status" value="2"/>
</dbReference>
<dbReference type="Gene3D" id="2.40.170.20">
    <property type="entry name" value="TonB-dependent receptor, beta-barrel domain"/>
    <property type="match status" value="1"/>
</dbReference>
<dbReference type="AlphaFoldDB" id="A0A975GUN8"/>
<dbReference type="InterPro" id="IPR036942">
    <property type="entry name" value="Beta-barrel_TonB_sf"/>
</dbReference>
<evidence type="ECO:0000256" key="1">
    <source>
        <dbReference type="ARBA" id="ARBA00004571"/>
    </source>
</evidence>
<feature type="domain" description="TonB-dependent transporter Oar-like beta-barrel" evidence="9">
    <location>
        <begin position="256"/>
        <end position="334"/>
    </location>
</feature>
<keyword evidence="6 7" id="KW-0998">Cell outer membrane</keyword>
<dbReference type="PROSITE" id="PS51318">
    <property type="entry name" value="TAT"/>
    <property type="match status" value="1"/>
</dbReference>
<keyword evidence="8" id="KW-0732">Signal</keyword>
<dbReference type="InterPro" id="IPR006311">
    <property type="entry name" value="TAT_signal"/>
</dbReference>
<evidence type="ECO:0000256" key="3">
    <source>
        <dbReference type="ARBA" id="ARBA00022452"/>
    </source>
</evidence>
<proteinExistence type="inferred from homology"/>
<dbReference type="Proteomes" id="UP000663918">
    <property type="component" value="Chromosome"/>
</dbReference>
<feature type="chain" id="PRO_5037156841" evidence="8">
    <location>
        <begin position="32"/>
        <end position="998"/>
    </location>
</feature>
<dbReference type="InterPro" id="IPR013784">
    <property type="entry name" value="Carb-bd-like_fold"/>
</dbReference>
<protein>
    <submittedName>
        <fullName evidence="10">TonB-dependent receptor</fullName>
    </submittedName>
</protein>
<dbReference type="PANTHER" id="PTHR30069">
    <property type="entry name" value="TONB-DEPENDENT OUTER MEMBRANE RECEPTOR"/>
    <property type="match status" value="1"/>
</dbReference>
<keyword evidence="11" id="KW-1185">Reference proteome</keyword>
<evidence type="ECO:0000313" key="11">
    <source>
        <dbReference type="Proteomes" id="UP000663918"/>
    </source>
</evidence>
<dbReference type="PANTHER" id="PTHR30069:SF46">
    <property type="entry name" value="OAR PROTEIN"/>
    <property type="match status" value="1"/>
</dbReference>